<accession>A0A5S4X2A0</accession>
<evidence type="ECO:0000313" key="1">
    <source>
        <dbReference type="EMBL" id="TYL87793.1"/>
    </source>
</evidence>
<reference evidence="1 2" key="1">
    <citation type="submission" date="2019-08" db="EMBL/GenBank/DDBJ databases">
        <title>Bradyrhizobium hipponensis sp. nov., a rhizobium isolated from a Lupinus angustifolius root nodule in Tunisia.</title>
        <authorList>
            <person name="Off K."/>
            <person name="Rejili M."/>
            <person name="Mars M."/>
            <person name="Brachmann A."/>
            <person name="Marin M."/>
        </authorList>
    </citation>
    <scope>NUCLEOTIDE SEQUENCE [LARGE SCALE GENOMIC DNA]</scope>
    <source>
        <strain evidence="1 2">CTAW11</strain>
    </source>
</reference>
<dbReference type="RefSeq" id="WP_148749314.1">
    <property type="nucleotide sequence ID" value="NZ_VSSR01000006.1"/>
</dbReference>
<proteinExistence type="predicted"/>
<evidence type="ECO:0000313" key="2">
    <source>
        <dbReference type="Proteomes" id="UP000324853"/>
    </source>
</evidence>
<dbReference type="AlphaFoldDB" id="A0A5S4X2A0"/>
<gene>
    <name evidence="1" type="ORF">FXB38_03165</name>
</gene>
<dbReference type="Proteomes" id="UP000324853">
    <property type="component" value="Unassembled WGS sequence"/>
</dbReference>
<dbReference type="EMBL" id="VSSR01000006">
    <property type="protein sequence ID" value="TYL87793.1"/>
    <property type="molecule type" value="Genomic_DNA"/>
</dbReference>
<keyword evidence="2" id="KW-1185">Reference proteome</keyword>
<name>A0A5S4X2A0_9BRAD</name>
<sequence>MTSPSQENAHKANIVAAEGSRQTAGGAAKAAYNNTPAAWPTYDAAIKAADAAYLRALIASAAANGLEGPRQTLHDLVGAWT</sequence>
<protein>
    <submittedName>
        <fullName evidence="1">Uncharacterized protein</fullName>
    </submittedName>
</protein>
<comment type="caution">
    <text evidence="1">The sequence shown here is derived from an EMBL/GenBank/DDBJ whole genome shotgun (WGS) entry which is preliminary data.</text>
</comment>
<organism evidence="1 2">
    <name type="scientific">Bradyrhizobium cytisi</name>
    <dbReference type="NCBI Taxonomy" id="515489"/>
    <lineage>
        <taxon>Bacteria</taxon>
        <taxon>Pseudomonadati</taxon>
        <taxon>Pseudomonadota</taxon>
        <taxon>Alphaproteobacteria</taxon>
        <taxon>Hyphomicrobiales</taxon>
        <taxon>Nitrobacteraceae</taxon>
        <taxon>Bradyrhizobium</taxon>
    </lineage>
</organism>